<protein>
    <submittedName>
        <fullName evidence="1">Uncharacterized protein</fullName>
    </submittedName>
</protein>
<dbReference type="EMBL" id="LR796280">
    <property type="protein sequence ID" value="CAB4134000.1"/>
    <property type="molecule type" value="Genomic_DNA"/>
</dbReference>
<organism evidence="1">
    <name type="scientific">uncultured Caudovirales phage</name>
    <dbReference type="NCBI Taxonomy" id="2100421"/>
    <lineage>
        <taxon>Viruses</taxon>
        <taxon>Duplodnaviria</taxon>
        <taxon>Heunggongvirae</taxon>
        <taxon>Uroviricota</taxon>
        <taxon>Caudoviricetes</taxon>
        <taxon>Peduoviridae</taxon>
        <taxon>Maltschvirus</taxon>
        <taxon>Maltschvirus maltsch</taxon>
    </lineage>
</organism>
<name>A0A6J5LLY8_9CAUD</name>
<evidence type="ECO:0000313" key="1">
    <source>
        <dbReference type="EMBL" id="CAB4134000.1"/>
    </source>
</evidence>
<sequence>MALPTVGGGYQFNDGNLNEVKLTVAAAPATATDSATLSVAQLTNGIIIGTPTTTAAYTLPLAADVDSTLSNAKVGSTFDFRVINTTTAGVITVTTNTGWSIGSGGSQGLMTVAATAGTVRSFRARKTGDGTWALYAIS</sequence>
<reference evidence="1" key="1">
    <citation type="submission" date="2020-04" db="EMBL/GenBank/DDBJ databases">
        <authorList>
            <person name="Chiriac C."/>
            <person name="Salcher M."/>
            <person name="Ghai R."/>
            <person name="Kavagutti S V."/>
        </authorList>
    </citation>
    <scope>NUCLEOTIDE SEQUENCE</scope>
</reference>
<proteinExistence type="predicted"/>
<gene>
    <name evidence="1" type="ORF">UFOVP266_5</name>
</gene>
<accession>A0A6J5LLY8</accession>